<name>A0ABW5NUH4_9FLAO</name>
<reference evidence="2" key="1">
    <citation type="journal article" date="2019" name="Int. J. Syst. Evol. Microbiol.">
        <title>The Global Catalogue of Microorganisms (GCM) 10K type strain sequencing project: providing services to taxonomists for standard genome sequencing and annotation.</title>
        <authorList>
            <consortium name="The Broad Institute Genomics Platform"/>
            <consortium name="The Broad Institute Genome Sequencing Center for Infectious Disease"/>
            <person name="Wu L."/>
            <person name="Ma J."/>
        </authorList>
    </citation>
    <scope>NUCLEOTIDE SEQUENCE [LARGE SCALE GENOMIC DNA]</scope>
    <source>
        <strain evidence="2">KCTC 42107</strain>
    </source>
</reference>
<evidence type="ECO:0000313" key="1">
    <source>
        <dbReference type="EMBL" id="MFD2602590.1"/>
    </source>
</evidence>
<protein>
    <submittedName>
        <fullName evidence="1">DUF6428 family protein</fullName>
    </submittedName>
</protein>
<evidence type="ECO:0000313" key="2">
    <source>
        <dbReference type="Proteomes" id="UP001597480"/>
    </source>
</evidence>
<proteinExistence type="predicted"/>
<accession>A0ABW5NUH4</accession>
<keyword evidence="2" id="KW-1185">Reference proteome</keyword>
<gene>
    <name evidence="1" type="ORF">ACFSR3_11025</name>
</gene>
<dbReference type="Proteomes" id="UP001597480">
    <property type="component" value="Unassembled WGS sequence"/>
</dbReference>
<comment type="caution">
    <text evidence="1">The sequence shown here is derived from an EMBL/GenBank/DDBJ whole genome shotgun (WGS) entry which is preliminary data.</text>
</comment>
<sequence>MKLSEIKNHLSNLEALSFMLPDGSFVPENFHVTEVGLITKDFIDCGGTVRKETVVNFQLWEDADDEDHRLKPGKLLKIIGLSEKVLGIGDFEIEVEYQDSTIGKYELGFSGNSFQLLNKQTACLASDQCGVPDTKKKVSLSEISSNSANSCTPEGGCC</sequence>
<organism evidence="1 2">
    <name type="scientific">Flavobacterium suzhouense</name>
    <dbReference type="NCBI Taxonomy" id="1529638"/>
    <lineage>
        <taxon>Bacteria</taxon>
        <taxon>Pseudomonadati</taxon>
        <taxon>Bacteroidota</taxon>
        <taxon>Flavobacteriia</taxon>
        <taxon>Flavobacteriales</taxon>
        <taxon>Flavobacteriaceae</taxon>
        <taxon>Flavobacterium</taxon>
    </lineage>
</organism>
<dbReference type="EMBL" id="JBHUMD010000026">
    <property type="protein sequence ID" value="MFD2602590.1"/>
    <property type="molecule type" value="Genomic_DNA"/>
</dbReference>
<dbReference type="InterPro" id="IPR045534">
    <property type="entry name" value="DUF6428"/>
</dbReference>
<dbReference type="RefSeq" id="WP_379821015.1">
    <property type="nucleotide sequence ID" value="NZ_JBHUMD010000026.1"/>
</dbReference>
<dbReference type="Pfam" id="PF20001">
    <property type="entry name" value="DUF6428"/>
    <property type="match status" value="1"/>
</dbReference>